<protein>
    <submittedName>
        <fullName evidence="1">Uncharacterized protein</fullName>
    </submittedName>
</protein>
<evidence type="ECO:0000313" key="2">
    <source>
        <dbReference type="Proteomes" id="UP000000268"/>
    </source>
</evidence>
<dbReference type="KEGG" id="amr:AM1_1682"/>
<proteinExistence type="predicted"/>
<gene>
    <name evidence="1" type="ordered locus">AM1_1682</name>
</gene>
<keyword evidence="2" id="KW-1185">Reference proteome</keyword>
<dbReference type="HOGENOM" id="CLU_1227728_0_0_3"/>
<dbReference type="AlphaFoldDB" id="B0CB64"/>
<dbReference type="Proteomes" id="UP000000268">
    <property type="component" value="Chromosome"/>
</dbReference>
<name>B0CB64_ACAM1</name>
<evidence type="ECO:0000313" key="1">
    <source>
        <dbReference type="EMBL" id="ABW26703.1"/>
    </source>
</evidence>
<sequence>MPKNWSLVLLVLISTPLFWACNRIPIVREFSNDQAQATDPKPDKVLQAFESIPGTPYLVANIAQVKAGKSRVSSSEFYSRKGGGIANLVFLDSGSLESHSLFDTNQYTIVEAKQYSLDEPASNPEAKKIKKTARFVYQVLKQDTNGDKYLDSRDHRTIAISDAFGKQYVEVLTDISQLFNLQPLTGNRLLVVYVKNGTKMASLLDLNQRKIVQTKDLTKLGDDVE</sequence>
<dbReference type="eggNOG" id="ENOG5030NVI">
    <property type="taxonomic scope" value="Bacteria"/>
</dbReference>
<accession>B0CB64</accession>
<reference evidence="1 2" key="1">
    <citation type="journal article" date="2008" name="Proc. Natl. Acad. Sci. U.S.A.">
        <title>Niche adaptation and genome expansion in the chlorophyll d-producing cyanobacterium Acaryochloris marina.</title>
        <authorList>
            <person name="Swingley W.D."/>
            <person name="Chen M."/>
            <person name="Cheung P.C."/>
            <person name="Conrad A.L."/>
            <person name="Dejesa L.C."/>
            <person name="Hao J."/>
            <person name="Honchak B.M."/>
            <person name="Karbach L.E."/>
            <person name="Kurdoglu A."/>
            <person name="Lahiri S."/>
            <person name="Mastrian S.D."/>
            <person name="Miyashita H."/>
            <person name="Page L."/>
            <person name="Ramakrishna P."/>
            <person name="Satoh S."/>
            <person name="Sattley W.M."/>
            <person name="Shimada Y."/>
            <person name="Taylor H.L."/>
            <person name="Tomo T."/>
            <person name="Tsuchiya T."/>
            <person name="Wang Z.T."/>
            <person name="Raymond J."/>
            <person name="Mimuro M."/>
            <person name="Blankenship R.E."/>
            <person name="Touchman J.W."/>
        </authorList>
    </citation>
    <scope>NUCLEOTIDE SEQUENCE [LARGE SCALE GENOMIC DNA]</scope>
    <source>
        <strain evidence="2">MBIC 11017</strain>
    </source>
</reference>
<dbReference type="EMBL" id="CP000828">
    <property type="protein sequence ID" value="ABW26703.1"/>
    <property type="molecule type" value="Genomic_DNA"/>
</dbReference>
<organism evidence="1 2">
    <name type="scientific">Acaryochloris marina (strain MBIC 11017)</name>
    <dbReference type="NCBI Taxonomy" id="329726"/>
    <lineage>
        <taxon>Bacteria</taxon>
        <taxon>Bacillati</taxon>
        <taxon>Cyanobacteriota</taxon>
        <taxon>Cyanophyceae</taxon>
        <taxon>Acaryochloridales</taxon>
        <taxon>Acaryochloridaceae</taxon>
        <taxon>Acaryochloris</taxon>
    </lineage>
</organism>